<dbReference type="EC" id="3.6.1.63" evidence="2"/>
<dbReference type="NCBIfam" id="NF011984">
    <property type="entry name" value="PRK15446.1-5"/>
    <property type="match status" value="1"/>
</dbReference>
<reference evidence="2 3" key="1">
    <citation type="submission" date="2019-08" db="EMBL/GenBank/DDBJ databases">
        <title>Genomic characterization of a novel candidate phylum (ARYD3) from a high temperature, high salinity tertiary oil reservoir in north central Oklahoma, USA.</title>
        <authorList>
            <person name="Youssef N.H."/>
            <person name="Yadav A."/>
            <person name="Elshahed M.S."/>
        </authorList>
    </citation>
    <scope>NUCLEOTIDE SEQUENCE [LARGE SCALE GENOMIC DNA]</scope>
    <source>
        <strain evidence="2">ARYD1</strain>
    </source>
</reference>
<sequence length="389" mass="43257">MQLVIRSSQVLTGGKFIPADIVIAGNIISSIESYKSLDSAIDMGNMKIVPGFVDLHSDAIEKEIEPRPGARFPLKPAITNLDKKLALSGITTMFHAVGFNDEELTRSRRGTDKSAELINEIYISNKRFLNVDNYIHARFEITSRSSLNTVKNLIREHKINMLSLMDHSPGQGQFKTLESWKKYHLSAYSFDTMDIDKYIEKKLSSDKTGIVEELVKFAISYNIPVLSHDDDCKEKLNTLKNLGITFSEFPLSVEVAEYAKRLNISTGMGAPNVVRGGSQSGNIAAEELISRNLCDYLCSDYHPSSMLLAPYKLKEELHIPLEQGFQLVSTTPARLAGLKDRGIIAIGKKADIIVIDEAYSPNVVLTIKNGKPIYNGINSEKQVLNYALL</sequence>
<evidence type="ECO:0000313" key="3">
    <source>
        <dbReference type="Proteomes" id="UP000323337"/>
    </source>
</evidence>
<dbReference type="PANTHER" id="PTHR43135:SF3">
    <property type="entry name" value="ALPHA-D-RIBOSE 1-METHYLPHOSPHONATE 5-TRIPHOSPHATE DIPHOSPHATASE"/>
    <property type="match status" value="1"/>
</dbReference>
<dbReference type="InterPro" id="IPR051781">
    <property type="entry name" value="Metallo-dep_Hydrolase"/>
</dbReference>
<keyword evidence="2" id="KW-0378">Hydrolase</keyword>
<dbReference type="Pfam" id="PF01979">
    <property type="entry name" value="Amidohydro_1"/>
    <property type="match status" value="1"/>
</dbReference>
<protein>
    <submittedName>
        <fullName evidence="2">Alpha-D-ribose 1-methylphosphonate 5-triphosphate diphosphatase</fullName>
        <ecNumber evidence="2">3.6.1.63</ecNumber>
    </submittedName>
</protein>
<dbReference type="GO" id="GO:0019700">
    <property type="term" value="P:organic phosphonate catabolic process"/>
    <property type="evidence" value="ECO:0007669"/>
    <property type="project" value="InterPro"/>
</dbReference>
<dbReference type="PANTHER" id="PTHR43135">
    <property type="entry name" value="ALPHA-D-RIBOSE 1-METHYLPHOSPHONATE 5-TRIPHOSPHATE DIPHOSPHATASE"/>
    <property type="match status" value="1"/>
</dbReference>
<evidence type="ECO:0000313" key="2">
    <source>
        <dbReference type="EMBL" id="TYB32420.1"/>
    </source>
</evidence>
<dbReference type="InterPro" id="IPR006680">
    <property type="entry name" value="Amidohydro-rel"/>
</dbReference>
<dbReference type="Gene3D" id="2.30.40.10">
    <property type="entry name" value="Urease, subunit C, domain 1"/>
    <property type="match status" value="1"/>
</dbReference>
<proteinExistence type="predicted"/>
<dbReference type="InterPro" id="IPR011059">
    <property type="entry name" value="Metal-dep_hydrolase_composite"/>
</dbReference>
<dbReference type="Gene3D" id="3.20.20.140">
    <property type="entry name" value="Metal-dependent hydrolases"/>
    <property type="match status" value="2"/>
</dbReference>
<dbReference type="GO" id="GO:0016810">
    <property type="term" value="F:hydrolase activity, acting on carbon-nitrogen (but not peptide) bonds"/>
    <property type="evidence" value="ECO:0007669"/>
    <property type="project" value="InterPro"/>
</dbReference>
<dbReference type="SUPFAM" id="SSF51556">
    <property type="entry name" value="Metallo-dependent hydrolases"/>
    <property type="match status" value="1"/>
</dbReference>
<comment type="caution">
    <text evidence="2">The sequence shown here is derived from an EMBL/GenBank/DDBJ whole genome shotgun (WGS) entry which is preliminary data.</text>
</comment>
<dbReference type="AlphaFoldDB" id="A0A5D0MLU8"/>
<name>A0A5D0MLU8_FLESI</name>
<dbReference type="NCBIfam" id="NF011987">
    <property type="entry name" value="PRK15446.2-3"/>
    <property type="match status" value="1"/>
</dbReference>
<dbReference type="RefSeq" id="WP_303702064.1">
    <property type="nucleotide sequence ID" value="NZ_VSIV01000364.1"/>
</dbReference>
<organism evidence="2 3">
    <name type="scientific">Flexistipes sinusarabici</name>
    <dbReference type="NCBI Taxonomy" id="2352"/>
    <lineage>
        <taxon>Bacteria</taxon>
        <taxon>Pseudomonadati</taxon>
        <taxon>Deferribacterota</taxon>
        <taxon>Deferribacteres</taxon>
        <taxon>Deferribacterales</taxon>
        <taxon>Flexistipitaceae</taxon>
        <taxon>Flexistipes</taxon>
    </lineage>
</organism>
<gene>
    <name evidence="2" type="ORF">FXF49_11575</name>
</gene>
<evidence type="ECO:0000259" key="1">
    <source>
        <dbReference type="Pfam" id="PF01979"/>
    </source>
</evidence>
<dbReference type="EMBL" id="VSIV01000364">
    <property type="protein sequence ID" value="TYB32420.1"/>
    <property type="molecule type" value="Genomic_DNA"/>
</dbReference>
<dbReference type="NCBIfam" id="NF011990">
    <property type="entry name" value="PRK15446.2-6"/>
    <property type="match status" value="1"/>
</dbReference>
<dbReference type="InterPro" id="IPR012696">
    <property type="entry name" value="PhnM"/>
</dbReference>
<dbReference type="PIRSF" id="PIRSF038971">
    <property type="entry name" value="PhnM"/>
    <property type="match status" value="1"/>
</dbReference>
<feature type="domain" description="Amidohydrolase-related" evidence="1">
    <location>
        <begin position="211"/>
        <end position="372"/>
    </location>
</feature>
<accession>A0A5D0MLU8</accession>
<dbReference type="Proteomes" id="UP000323337">
    <property type="component" value="Unassembled WGS sequence"/>
</dbReference>
<dbReference type="SUPFAM" id="SSF51338">
    <property type="entry name" value="Composite domain of metallo-dependent hydrolases"/>
    <property type="match status" value="1"/>
</dbReference>
<dbReference type="InterPro" id="IPR032466">
    <property type="entry name" value="Metal_Hydrolase"/>
</dbReference>